<sequence length="59" mass="6618">MRRARHPRRSERAYQRPPPLDDVPLRARSREVVALVWPNGAGKSTLLRVLSGDFPAGPS</sequence>
<protein>
    <submittedName>
        <fullName evidence="3">ATP-binding cassette domain-containing protein</fullName>
    </submittedName>
</protein>
<feature type="domain" description="ABC transporter" evidence="2">
    <location>
        <begin position="20"/>
        <end position="54"/>
    </location>
</feature>
<evidence type="ECO:0000313" key="4">
    <source>
        <dbReference type="Proteomes" id="UP000316406"/>
    </source>
</evidence>
<evidence type="ECO:0000259" key="2">
    <source>
        <dbReference type="Pfam" id="PF00005"/>
    </source>
</evidence>
<organism evidence="3 4">
    <name type="scientific">Brevibacterium aurantiacum</name>
    <dbReference type="NCBI Taxonomy" id="273384"/>
    <lineage>
        <taxon>Bacteria</taxon>
        <taxon>Bacillati</taxon>
        <taxon>Actinomycetota</taxon>
        <taxon>Actinomycetes</taxon>
        <taxon>Micrococcales</taxon>
        <taxon>Brevibacteriaceae</taxon>
        <taxon>Brevibacterium</taxon>
    </lineage>
</organism>
<dbReference type="AlphaFoldDB" id="A0A556CAM6"/>
<keyword evidence="4" id="KW-1185">Reference proteome</keyword>
<dbReference type="Pfam" id="PF00005">
    <property type="entry name" value="ABC_tran"/>
    <property type="match status" value="1"/>
</dbReference>
<dbReference type="GO" id="GO:0005524">
    <property type="term" value="F:ATP binding"/>
    <property type="evidence" value="ECO:0007669"/>
    <property type="project" value="UniProtKB-KW"/>
</dbReference>
<dbReference type="InterPro" id="IPR027417">
    <property type="entry name" value="P-loop_NTPase"/>
</dbReference>
<reference evidence="3 4" key="1">
    <citation type="submission" date="2019-07" db="EMBL/GenBank/DDBJ databases">
        <title>Draft genome sequence of Brevibacterium aurantiacum XU54 isolated from Xinjiang China.</title>
        <authorList>
            <person name="Xu X."/>
        </authorList>
    </citation>
    <scope>NUCLEOTIDE SEQUENCE [LARGE SCALE GENOMIC DNA]</scope>
    <source>
        <strain evidence="3 4">XU54</strain>
    </source>
</reference>
<dbReference type="GO" id="GO:0016887">
    <property type="term" value="F:ATP hydrolysis activity"/>
    <property type="evidence" value="ECO:0007669"/>
    <property type="project" value="InterPro"/>
</dbReference>
<dbReference type="SUPFAM" id="SSF52540">
    <property type="entry name" value="P-loop containing nucleoside triphosphate hydrolases"/>
    <property type="match status" value="1"/>
</dbReference>
<keyword evidence="3" id="KW-0547">Nucleotide-binding</keyword>
<dbReference type="EMBL" id="VLTK01000008">
    <property type="protein sequence ID" value="TSI14505.1"/>
    <property type="molecule type" value="Genomic_DNA"/>
</dbReference>
<dbReference type="Gene3D" id="3.40.50.300">
    <property type="entry name" value="P-loop containing nucleotide triphosphate hydrolases"/>
    <property type="match status" value="1"/>
</dbReference>
<accession>A0A556CAM6</accession>
<evidence type="ECO:0000313" key="3">
    <source>
        <dbReference type="EMBL" id="TSI14505.1"/>
    </source>
</evidence>
<proteinExistence type="predicted"/>
<gene>
    <name evidence="3" type="ORF">FO013_14100</name>
</gene>
<name>A0A556CAM6_BREAU</name>
<dbReference type="InterPro" id="IPR003439">
    <property type="entry name" value="ABC_transporter-like_ATP-bd"/>
</dbReference>
<dbReference type="Proteomes" id="UP000316406">
    <property type="component" value="Unassembled WGS sequence"/>
</dbReference>
<feature type="region of interest" description="Disordered" evidence="1">
    <location>
        <begin position="1"/>
        <end position="23"/>
    </location>
</feature>
<dbReference type="RefSeq" id="WP_143923214.1">
    <property type="nucleotide sequence ID" value="NZ_VLTK01000008.1"/>
</dbReference>
<keyword evidence="3" id="KW-0067">ATP-binding</keyword>
<evidence type="ECO:0000256" key="1">
    <source>
        <dbReference type="SAM" id="MobiDB-lite"/>
    </source>
</evidence>
<dbReference type="OrthoDB" id="6198786at2"/>
<comment type="caution">
    <text evidence="3">The sequence shown here is derived from an EMBL/GenBank/DDBJ whole genome shotgun (WGS) entry which is preliminary data.</text>
</comment>